<comment type="caution">
    <text evidence="2">The sequence shown here is derived from an EMBL/GenBank/DDBJ whole genome shotgun (WGS) entry which is preliminary data.</text>
</comment>
<evidence type="ECO:0000256" key="1">
    <source>
        <dbReference type="SAM" id="MobiDB-lite"/>
    </source>
</evidence>
<accession>A0A392UJC3</accession>
<proteinExistence type="predicted"/>
<dbReference type="Proteomes" id="UP000265520">
    <property type="component" value="Unassembled WGS sequence"/>
</dbReference>
<sequence>VKCDCKVDDGGSGGDSRGHSGIDVGMEHNKKEEEATLLRG</sequence>
<protein>
    <submittedName>
        <fullName evidence="2">Uncharacterized protein</fullName>
    </submittedName>
</protein>
<reference evidence="2 3" key="1">
    <citation type="journal article" date="2018" name="Front. Plant Sci.">
        <title>Red Clover (Trifolium pratense) and Zigzag Clover (T. medium) - A Picture of Genomic Similarities and Differences.</title>
        <authorList>
            <person name="Dluhosova J."/>
            <person name="Istvanek J."/>
            <person name="Nedelnik J."/>
            <person name="Repkova J."/>
        </authorList>
    </citation>
    <scope>NUCLEOTIDE SEQUENCE [LARGE SCALE GENOMIC DNA]</scope>
    <source>
        <strain evidence="3">cv. 10/8</strain>
        <tissue evidence="2">Leaf</tissue>
    </source>
</reference>
<organism evidence="2 3">
    <name type="scientific">Trifolium medium</name>
    <dbReference type="NCBI Taxonomy" id="97028"/>
    <lineage>
        <taxon>Eukaryota</taxon>
        <taxon>Viridiplantae</taxon>
        <taxon>Streptophyta</taxon>
        <taxon>Embryophyta</taxon>
        <taxon>Tracheophyta</taxon>
        <taxon>Spermatophyta</taxon>
        <taxon>Magnoliopsida</taxon>
        <taxon>eudicotyledons</taxon>
        <taxon>Gunneridae</taxon>
        <taxon>Pentapetalae</taxon>
        <taxon>rosids</taxon>
        <taxon>fabids</taxon>
        <taxon>Fabales</taxon>
        <taxon>Fabaceae</taxon>
        <taxon>Papilionoideae</taxon>
        <taxon>50 kb inversion clade</taxon>
        <taxon>NPAAA clade</taxon>
        <taxon>Hologalegina</taxon>
        <taxon>IRL clade</taxon>
        <taxon>Trifolieae</taxon>
        <taxon>Trifolium</taxon>
    </lineage>
</organism>
<name>A0A392UJC3_9FABA</name>
<keyword evidence="3" id="KW-1185">Reference proteome</keyword>
<feature type="region of interest" description="Disordered" evidence="1">
    <location>
        <begin position="1"/>
        <end position="40"/>
    </location>
</feature>
<evidence type="ECO:0000313" key="2">
    <source>
        <dbReference type="EMBL" id="MCI72998.1"/>
    </source>
</evidence>
<feature type="non-terminal residue" evidence="2">
    <location>
        <position position="1"/>
    </location>
</feature>
<feature type="compositionally biased region" description="Basic and acidic residues" evidence="1">
    <location>
        <begin position="16"/>
        <end position="40"/>
    </location>
</feature>
<evidence type="ECO:0000313" key="3">
    <source>
        <dbReference type="Proteomes" id="UP000265520"/>
    </source>
</evidence>
<dbReference type="EMBL" id="LXQA010829416">
    <property type="protein sequence ID" value="MCI72998.1"/>
    <property type="molecule type" value="Genomic_DNA"/>
</dbReference>
<dbReference type="AlphaFoldDB" id="A0A392UJC3"/>